<dbReference type="SUPFAM" id="SSF53067">
    <property type="entry name" value="Actin-like ATPase domain"/>
    <property type="match status" value="1"/>
</dbReference>
<dbReference type="InterPro" id="IPR036388">
    <property type="entry name" value="WH-like_DNA-bd_sf"/>
</dbReference>
<name>A0ABP9RSP4_9ACTN</name>
<dbReference type="InterPro" id="IPR036390">
    <property type="entry name" value="WH_DNA-bd_sf"/>
</dbReference>
<dbReference type="PANTHER" id="PTHR18964:SF173">
    <property type="entry name" value="GLUCOKINASE"/>
    <property type="match status" value="1"/>
</dbReference>
<keyword evidence="3" id="KW-1185">Reference proteome</keyword>
<comment type="caution">
    <text evidence="2">The sequence shown here is derived from an EMBL/GenBank/DDBJ whole genome shotgun (WGS) entry which is preliminary data.</text>
</comment>
<sequence length="393" mass="39871">MQSPPLEDAPRPSETLRAFNRRRLLTALRQGGAASRAQLAQLTGLSAVTVSALTTELMREGLLAATPGTTRRGAGRPPALLSLAAPAGVTVGVAFGHNQVQVAIGDLSGRVLAHQRVLLDVASSATRALDTAAGLVGTALTEAGTPRSAVVGVGMGVPAPLDRQVGTIGSNNILPGWVALRPAVELGSRIGLPVALDNDANLGALAERAHQTDRRVDDLIYLKISTGIGSGLILGGQLHRGSTGSSGEIGHIQIRSDGVVCRCGSRGCLETLVSTTSIVALLQPAHEQGLTIGDVVTLVAADDPGATRVVAEAGRMIGRVVADLCNHLNPAAVVVGGELSEAGTPLIAGIRGAIDQFAQPVVARAVTVRAAALGDRAEVLGALLLAADSARPL</sequence>
<dbReference type="Gene3D" id="3.30.420.40">
    <property type="match status" value="2"/>
</dbReference>
<reference evidence="3" key="1">
    <citation type="journal article" date="2019" name="Int. J. Syst. Evol. Microbiol.">
        <title>The Global Catalogue of Microorganisms (GCM) 10K type strain sequencing project: providing services to taxonomists for standard genome sequencing and annotation.</title>
        <authorList>
            <consortium name="The Broad Institute Genomics Platform"/>
            <consortium name="The Broad Institute Genome Sequencing Center for Infectious Disease"/>
            <person name="Wu L."/>
            <person name="Ma J."/>
        </authorList>
    </citation>
    <scope>NUCLEOTIDE SEQUENCE [LARGE SCALE GENOMIC DNA]</scope>
    <source>
        <strain evidence="3">JCM 18304</strain>
    </source>
</reference>
<comment type="similarity">
    <text evidence="1">Belongs to the ROK (NagC/XylR) family.</text>
</comment>
<dbReference type="Pfam" id="PF00480">
    <property type="entry name" value="ROK"/>
    <property type="match status" value="1"/>
</dbReference>
<gene>
    <name evidence="2" type="ORF">GCM10023322_29780</name>
</gene>
<dbReference type="SUPFAM" id="SSF46785">
    <property type="entry name" value="Winged helix' DNA-binding domain"/>
    <property type="match status" value="1"/>
</dbReference>
<protein>
    <submittedName>
        <fullName evidence="2">ROK family transcriptional regulator</fullName>
    </submittedName>
</protein>
<dbReference type="PROSITE" id="PS01125">
    <property type="entry name" value="ROK"/>
    <property type="match status" value="1"/>
</dbReference>
<dbReference type="EMBL" id="BAABJQ010000007">
    <property type="protein sequence ID" value="GAA5185531.1"/>
    <property type="molecule type" value="Genomic_DNA"/>
</dbReference>
<evidence type="ECO:0000313" key="3">
    <source>
        <dbReference type="Proteomes" id="UP001501570"/>
    </source>
</evidence>
<dbReference type="Proteomes" id="UP001501570">
    <property type="component" value="Unassembled WGS sequence"/>
</dbReference>
<dbReference type="RefSeq" id="WP_345629957.1">
    <property type="nucleotide sequence ID" value="NZ_BAABJQ010000007.1"/>
</dbReference>
<evidence type="ECO:0000256" key="1">
    <source>
        <dbReference type="ARBA" id="ARBA00006479"/>
    </source>
</evidence>
<dbReference type="PANTHER" id="PTHR18964">
    <property type="entry name" value="ROK (REPRESSOR, ORF, KINASE) FAMILY"/>
    <property type="match status" value="1"/>
</dbReference>
<dbReference type="InterPro" id="IPR043129">
    <property type="entry name" value="ATPase_NBD"/>
</dbReference>
<organism evidence="2 3">
    <name type="scientific">Rugosimonospora acidiphila</name>
    <dbReference type="NCBI Taxonomy" id="556531"/>
    <lineage>
        <taxon>Bacteria</taxon>
        <taxon>Bacillati</taxon>
        <taxon>Actinomycetota</taxon>
        <taxon>Actinomycetes</taxon>
        <taxon>Micromonosporales</taxon>
        <taxon>Micromonosporaceae</taxon>
        <taxon>Rugosimonospora</taxon>
    </lineage>
</organism>
<dbReference type="Gene3D" id="1.10.10.10">
    <property type="entry name" value="Winged helix-like DNA-binding domain superfamily/Winged helix DNA-binding domain"/>
    <property type="match status" value="1"/>
</dbReference>
<proteinExistence type="inferred from homology"/>
<dbReference type="InterPro" id="IPR000600">
    <property type="entry name" value="ROK"/>
</dbReference>
<evidence type="ECO:0000313" key="2">
    <source>
        <dbReference type="EMBL" id="GAA5185531.1"/>
    </source>
</evidence>
<accession>A0ABP9RSP4</accession>
<dbReference type="InterPro" id="IPR049874">
    <property type="entry name" value="ROK_cs"/>
</dbReference>